<keyword evidence="2" id="KW-1185">Reference proteome</keyword>
<dbReference type="Proteomes" id="UP000308600">
    <property type="component" value="Unassembled WGS sequence"/>
</dbReference>
<protein>
    <submittedName>
        <fullName evidence="1">Uncharacterized protein</fullName>
    </submittedName>
</protein>
<sequence length="278" mass="31672">MTAKALQEILGLDTDEYEEDWEQLKMYIDNVMREHMDVSPDAAPPTQQGDSLVRLIAAIAKKQPKHFARQSHKDVLRTYLILRINNLRHNGRRQGTSDGSQRMGPRAQSARRKMPRNVARNARQSSSPKRRHHASASESGSRQAQSPASDNSTIQPRQLNRSAPGRTMRGRGGLAPRHIPSHLAGRDVRQTEARTPGETDLLDFLTNRPQYRIPHLLPDLVAYGCRNMDDLKKMAEWPHYMIMDTLKQLRHRSVTTARPLDWDVLGFALWNLGGRRAD</sequence>
<dbReference type="EMBL" id="ML208796">
    <property type="protein sequence ID" value="TFK60300.1"/>
    <property type="molecule type" value="Genomic_DNA"/>
</dbReference>
<name>A0ACD3A3M3_9AGAR</name>
<reference evidence="1 2" key="1">
    <citation type="journal article" date="2019" name="Nat. Ecol. Evol.">
        <title>Megaphylogeny resolves global patterns of mushroom evolution.</title>
        <authorList>
            <person name="Varga T."/>
            <person name="Krizsan K."/>
            <person name="Foldi C."/>
            <person name="Dima B."/>
            <person name="Sanchez-Garcia M."/>
            <person name="Sanchez-Ramirez S."/>
            <person name="Szollosi G.J."/>
            <person name="Szarkandi J.G."/>
            <person name="Papp V."/>
            <person name="Albert L."/>
            <person name="Andreopoulos W."/>
            <person name="Angelini C."/>
            <person name="Antonin V."/>
            <person name="Barry K.W."/>
            <person name="Bougher N.L."/>
            <person name="Buchanan P."/>
            <person name="Buyck B."/>
            <person name="Bense V."/>
            <person name="Catcheside P."/>
            <person name="Chovatia M."/>
            <person name="Cooper J."/>
            <person name="Damon W."/>
            <person name="Desjardin D."/>
            <person name="Finy P."/>
            <person name="Geml J."/>
            <person name="Haridas S."/>
            <person name="Hughes K."/>
            <person name="Justo A."/>
            <person name="Karasinski D."/>
            <person name="Kautmanova I."/>
            <person name="Kiss B."/>
            <person name="Kocsube S."/>
            <person name="Kotiranta H."/>
            <person name="LaButti K.M."/>
            <person name="Lechner B.E."/>
            <person name="Liimatainen K."/>
            <person name="Lipzen A."/>
            <person name="Lukacs Z."/>
            <person name="Mihaltcheva S."/>
            <person name="Morgado L.N."/>
            <person name="Niskanen T."/>
            <person name="Noordeloos M.E."/>
            <person name="Ohm R.A."/>
            <person name="Ortiz-Santana B."/>
            <person name="Ovrebo C."/>
            <person name="Racz N."/>
            <person name="Riley R."/>
            <person name="Savchenko A."/>
            <person name="Shiryaev A."/>
            <person name="Soop K."/>
            <person name="Spirin V."/>
            <person name="Szebenyi C."/>
            <person name="Tomsovsky M."/>
            <person name="Tulloss R.E."/>
            <person name="Uehling J."/>
            <person name="Grigoriev I.V."/>
            <person name="Vagvolgyi C."/>
            <person name="Papp T."/>
            <person name="Martin F.M."/>
            <person name="Miettinen O."/>
            <person name="Hibbett D.S."/>
            <person name="Nagy L.G."/>
        </authorList>
    </citation>
    <scope>NUCLEOTIDE SEQUENCE [LARGE SCALE GENOMIC DNA]</scope>
    <source>
        <strain evidence="1 2">NL-1719</strain>
    </source>
</reference>
<organism evidence="1 2">
    <name type="scientific">Pluteus cervinus</name>
    <dbReference type="NCBI Taxonomy" id="181527"/>
    <lineage>
        <taxon>Eukaryota</taxon>
        <taxon>Fungi</taxon>
        <taxon>Dikarya</taxon>
        <taxon>Basidiomycota</taxon>
        <taxon>Agaricomycotina</taxon>
        <taxon>Agaricomycetes</taxon>
        <taxon>Agaricomycetidae</taxon>
        <taxon>Agaricales</taxon>
        <taxon>Pluteineae</taxon>
        <taxon>Pluteaceae</taxon>
        <taxon>Pluteus</taxon>
    </lineage>
</organism>
<proteinExistence type="predicted"/>
<gene>
    <name evidence="1" type="ORF">BDN72DRAFT_905086</name>
</gene>
<evidence type="ECO:0000313" key="1">
    <source>
        <dbReference type="EMBL" id="TFK60300.1"/>
    </source>
</evidence>
<accession>A0ACD3A3M3</accession>
<evidence type="ECO:0000313" key="2">
    <source>
        <dbReference type="Proteomes" id="UP000308600"/>
    </source>
</evidence>